<keyword evidence="3" id="KW-1185">Reference proteome</keyword>
<dbReference type="OrthoDB" id="70840at2"/>
<organism evidence="2 3">
    <name type="scientific">Microlunatus phosphovorus (strain ATCC 700054 / DSM 10555 / JCM 9379 / NBRC 101784 / NCIMB 13414 / VKM Ac-1990 / NM-1)</name>
    <dbReference type="NCBI Taxonomy" id="1032480"/>
    <lineage>
        <taxon>Bacteria</taxon>
        <taxon>Bacillati</taxon>
        <taxon>Actinomycetota</taxon>
        <taxon>Actinomycetes</taxon>
        <taxon>Propionibacteriales</taxon>
        <taxon>Propionibacteriaceae</taxon>
        <taxon>Microlunatus</taxon>
    </lineage>
</organism>
<dbReference type="EMBL" id="AP012204">
    <property type="protein sequence ID" value="BAK35902.1"/>
    <property type="molecule type" value="Genomic_DNA"/>
</dbReference>
<dbReference type="KEGG" id="mph:MLP_28880"/>
<accession>F5XJK2</accession>
<evidence type="ECO:0000259" key="1">
    <source>
        <dbReference type="PROSITE" id="PS51186"/>
    </source>
</evidence>
<reference evidence="2 3" key="1">
    <citation type="submission" date="2011-05" db="EMBL/GenBank/DDBJ databases">
        <title>Whole genome sequence of Microlunatus phosphovorus NM-1.</title>
        <authorList>
            <person name="Hosoyama A."/>
            <person name="Sasaki K."/>
            <person name="Harada T."/>
            <person name="Igarashi R."/>
            <person name="Kawakoshi A."/>
            <person name="Sasagawa M."/>
            <person name="Fukada J."/>
            <person name="Nakamura S."/>
            <person name="Katano Y."/>
            <person name="Hanada S."/>
            <person name="Kamagata Y."/>
            <person name="Nakamura N."/>
            <person name="Yamazaki S."/>
            <person name="Fujita N."/>
        </authorList>
    </citation>
    <scope>NUCLEOTIDE SEQUENCE [LARGE SCALE GENOMIC DNA]</scope>
    <source>
        <strain evidence="3">ATCC 700054 / DSM 10555 / JCM 9379 / NBRC 101784 / NCIMB 13414 / VKM Ac-1990 / NM-1</strain>
    </source>
</reference>
<evidence type="ECO:0000313" key="3">
    <source>
        <dbReference type="Proteomes" id="UP000007947"/>
    </source>
</evidence>
<gene>
    <name evidence="2" type="ordered locus">MLP_28880</name>
</gene>
<dbReference type="PANTHER" id="PTHR43138:SF1">
    <property type="entry name" value="N-ACETYLTRANSFERASE ACA1"/>
    <property type="match status" value="1"/>
</dbReference>
<dbReference type="SUPFAM" id="SSF55729">
    <property type="entry name" value="Acyl-CoA N-acyltransferases (Nat)"/>
    <property type="match status" value="1"/>
</dbReference>
<dbReference type="AlphaFoldDB" id="F5XJK2"/>
<dbReference type="InterPro" id="IPR000182">
    <property type="entry name" value="GNAT_dom"/>
</dbReference>
<name>F5XJK2_MICPN</name>
<dbReference type="PANTHER" id="PTHR43138">
    <property type="entry name" value="ACETYLTRANSFERASE, GNAT FAMILY"/>
    <property type="match status" value="1"/>
</dbReference>
<proteinExistence type="predicted"/>
<evidence type="ECO:0000313" key="2">
    <source>
        <dbReference type="EMBL" id="BAK35902.1"/>
    </source>
</evidence>
<sequence length="173" mass="18912">MTNLFADSTSVAEADPSDIAMLFEVYCDVVASGGATPSDDDELHDLFNEGWIRRRRVYAARRHGATLGGYFLRSNFPAMAGHIAQCGYLVSRSVRGQGIGTGLVLHSLAEARRLGYSAMMFNLVNEDNPSRRIYERAGFQVVGRIPLAHDQLDGLIYWRSLDAGGSSAQEPGQ</sequence>
<dbReference type="HOGENOM" id="CLU_013985_42_2_11"/>
<protein>
    <recommendedName>
        <fullName evidence="1">N-acetyltransferase domain-containing protein</fullName>
    </recommendedName>
</protein>
<dbReference type="InterPro" id="IPR016181">
    <property type="entry name" value="Acyl_CoA_acyltransferase"/>
</dbReference>
<dbReference type="PROSITE" id="PS51186">
    <property type="entry name" value="GNAT"/>
    <property type="match status" value="1"/>
</dbReference>
<dbReference type="Gene3D" id="3.40.630.30">
    <property type="match status" value="1"/>
</dbReference>
<feature type="domain" description="N-acetyltransferase" evidence="1">
    <location>
        <begin position="9"/>
        <end position="162"/>
    </location>
</feature>
<dbReference type="eggNOG" id="COG1247">
    <property type="taxonomic scope" value="Bacteria"/>
</dbReference>
<dbReference type="GO" id="GO:0016747">
    <property type="term" value="F:acyltransferase activity, transferring groups other than amino-acyl groups"/>
    <property type="evidence" value="ECO:0007669"/>
    <property type="project" value="InterPro"/>
</dbReference>
<dbReference type="Pfam" id="PF00583">
    <property type="entry name" value="Acetyltransf_1"/>
    <property type="match status" value="1"/>
</dbReference>
<dbReference type="RefSeq" id="WP_013863771.1">
    <property type="nucleotide sequence ID" value="NC_015635.1"/>
</dbReference>
<dbReference type="Proteomes" id="UP000007947">
    <property type="component" value="Chromosome"/>
</dbReference>
<dbReference type="InterPro" id="IPR052742">
    <property type="entry name" value="Mito_N-acetyltransferase"/>
</dbReference>